<accession>A0A8J6LB10</accession>
<dbReference type="SMART" id="SM00369">
    <property type="entry name" value="LRR_TYP"/>
    <property type="match status" value="7"/>
</dbReference>
<feature type="signal peptide" evidence="4">
    <location>
        <begin position="1"/>
        <end position="23"/>
    </location>
</feature>
<dbReference type="InterPro" id="IPR001611">
    <property type="entry name" value="Leu-rich_rpt"/>
</dbReference>
<dbReference type="InterPro" id="IPR032675">
    <property type="entry name" value="LRR_dom_sf"/>
</dbReference>
<reference evidence="5" key="1">
    <citation type="journal article" date="2020" name="J Insects Food Feed">
        <title>The yellow mealworm (Tenebrio molitor) genome: a resource for the emerging insects as food and feed industry.</title>
        <authorList>
            <person name="Eriksson T."/>
            <person name="Andere A."/>
            <person name="Kelstrup H."/>
            <person name="Emery V."/>
            <person name="Picard C."/>
        </authorList>
    </citation>
    <scope>NUCLEOTIDE SEQUENCE</scope>
    <source>
        <strain evidence="5">Stoneville</strain>
        <tissue evidence="5">Whole head</tissue>
    </source>
</reference>
<dbReference type="Gene3D" id="3.80.10.10">
    <property type="entry name" value="Ribonuclease Inhibitor"/>
    <property type="match status" value="2"/>
</dbReference>
<comment type="caution">
    <text evidence="5">The sequence shown here is derived from an EMBL/GenBank/DDBJ whole genome shotgun (WGS) entry which is preliminary data.</text>
</comment>
<evidence type="ECO:0000256" key="4">
    <source>
        <dbReference type="SAM" id="SignalP"/>
    </source>
</evidence>
<evidence type="ECO:0000313" key="6">
    <source>
        <dbReference type="Proteomes" id="UP000719412"/>
    </source>
</evidence>
<dbReference type="GO" id="GO:0005886">
    <property type="term" value="C:plasma membrane"/>
    <property type="evidence" value="ECO:0007669"/>
    <property type="project" value="TreeGrafter"/>
</dbReference>
<keyword evidence="1" id="KW-0433">Leucine-rich repeat</keyword>
<evidence type="ECO:0000256" key="3">
    <source>
        <dbReference type="ARBA" id="ARBA00022737"/>
    </source>
</evidence>
<organism evidence="5 6">
    <name type="scientific">Tenebrio molitor</name>
    <name type="common">Yellow mealworm beetle</name>
    <dbReference type="NCBI Taxonomy" id="7067"/>
    <lineage>
        <taxon>Eukaryota</taxon>
        <taxon>Metazoa</taxon>
        <taxon>Ecdysozoa</taxon>
        <taxon>Arthropoda</taxon>
        <taxon>Hexapoda</taxon>
        <taxon>Insecta</taxon>
        <taxon>Pterygota</taxon>
        <taxon>Neoptera</taxon>
        <taxon>Endopterygota</taxon>
        <taxon>Coleoptera</taxon>
        <taxon>Polyphaga</taxon>
        <taxon>Cucujiformia</taxon>
        <taxon>Tenebrionidae</taxon>
        <taxon>Tenebrio</taxon>
    </lineage>
</organism>
<feature type="chain" id="PRO_5035252817" evidence="4">
    <location>
        <begin position="24"/>
        <end position="365"/>
    </location>
</feature>
<dbReference type="PANTHER" id="PTHR24369">
    <property type="entry name" value="ANTIGEN BSP, PUTATIVE-RELATED"/>
    <property type="match status" value="1"/>
</dbReference>
<dbReference type="Pfam" id="PF13306">
    <property type="entry name" value="LRR_5"/>
    <property type="match status" value="1"/>
</dbReference>
<protein>
    <submittedName>
        <fullName evidence="5">Uncharacterized protein</fullName>
    </submittedName>
</protein>
<name>A0A8J6LB10_TENMO</name>
<dbReference type="InterPro" id="IPR050541">
    <property type="entry name" value="LRR_TM_domain-containing"/>
</dbReference>
<reference evidence="5" key="2">
    <citation type="submission" date="2021-08" db="EMBL/GenBank/DDBJ databases">
        <authorList>
            <person name="Eriksson T."/>
        </authorList>
    </citation>
    <scope>NUCLEOTIDE SEQUENCE</scope>
    <source>
        <strain evidence="5">Stoneville</strain>
        <tissue evidence="5">Whole head</tissue>
    </source>
</reference>
<keyword evidence="2 4" id="KW-0732">Signal</keyword>
<dbReference type="PROSITE" id="PS51450">
    <property type="entry name" value="LRR"/>
    <property type="match status" value="2"/>
</dbReference>
<evidence type="ECO:0000313" key="5">
    <source>
        <dbReference type="EMBL" id="KAH0812633.1"/>
    </source>
</evidence>
<dbReference type="Pfam" id="PF13855">
    <property type="entry name" value="LRR_8"/>
    <property type="match status" value="1"/>
</dbReference>
<gene>
    <name evidence="5" type="ORF">GEV33_010158</name>
</gene>
<dbReference type="PANTHER" id="PTHR24369:SF210">
    <property type="entry name" value="CHAOPTIN-RELATED"/>
    <property type="match status" value="1"/>
</dbReference>
<evidence type="ECO:0000256" key="2">
    <source>
        <dbReference type="ARBA" id="ARBA00022729"/>
    </source>
</evidence>
<sequence length="365" mass="41597">MAKANLRLLIISALICYNPVSSATFENVSVILTWRSGTQLQKNVTIRSDNTLRSHVGEFGEILIQNQNVPRLGENSISNLVKVTHLHLTNSKLREIKPGAFSNLPLLTDLNLSGNLLEEIPNGIFANLKFQTLYLDNNRISTIGDSAFNNLQMAYLFIDDNKISEWKSDWFSGTPLESVSMTNNHLKELPRLAFEFLWHLDPARDVILRNVALGYNGLQHVDPFAFEGIKMIFSLNLQNNLLTYLEPGLFDFTERIDLLDLSNNRITQLYFEAFRKTKVSQLNVHNNLIECISTDIFNTTELETVNVGSNPISCGCVKTWMEWYQRSEKPEVQNFNNVKKKCRSSSSGIRSSQVLFAFVFVYFLV</sequence>
<evidence type="ECO:0000256" key="1">
    <source>
        <dbReference type="ARBA" id="ARBA00022614"/>
    </source>
</evidence>
<dbReference type="AlphaFoldDB" id="A0A8J6LB10"/>
<keyword evidence="6" id="KW-1185">Reference proteome</keyword>
<keyword evidence="3" id="KW-0677">Repeat</keyword>
<dbReference type="SUPFAM" id="SSF52058">
    <property type="entry name" value="L domain-like"/>
    <property type="match status" value="1"/>
</dbReference>
<dbReference type="InterPro" id="IPR026906">
    <property type="entry name" value="LRR_5"/>
</dbReference>
<proteinExistence type="predicted"/>
<dbReference type="Proteomes" id="UP000719412">
    <property type="component" value="Unassembled WGS sequence"/>
</dbReference>
<dbReference type="EMBL" id="JABDTM020025896">
    <property type="protein sequence ID" value="KAH0812633.1"/>
    <property type="molecule type" value="Genomic_DNA"/>
</dbReference>
<dbReference type="InterPro" id="IPR003591">
    <property type="entry name" value="Leu-rich_rpt_typical-subtyp"/>
</dbReference>